<keyword evidence="2" id="KW-1185">Reference proteome</keyword>
<reference evidence="1" key="1">
    <citation type="journal article" date="2021" name="New Phytol.">
        <title>Evolutionary innovations through gain and loss of genes in the ectomycorrhizal Boletales.</title>
        <authorList>
            <person name="Wu G."/>
            <person name="Miyauchi S."/>
            <person name="Morin E."/>
            <person name="Kuo A."/>
            <person name="Drula E."/>
            <person name="Varga T."/>
            <person name="Kohler A."/>
            <person name="Feng B."/>
            <person name="Cao Y."/>
            <person name="Lipzen A."/>
            <person name="Daum C."/>
            <person name="Hundley H."/>
            <person name="Pangilinan J."/>
            <person name="Johnson J."/>
            <person name="Barry K."/>
            <person name="LaButti K."/>
            <person name="Ng V."/>
            <person name="Ahrendt S."/>
            <person name="Min B."/>
            <person name="Choi I.G."/>
            <person name="Park H."/>
            <person name="Plett J.M."/>
            <person name="Magnuson J."/>
            <person name="Spatafora J.W."/>
            <person name="Nagy L.G."/>
            <person name="Henrissat B."/>
            <person name="Grigoriev I.V."/>
            <person name="Yang Z.L."/>
            <person name="Xu J."/>
            <person name="Martin F.M."/>
        </authorList>
    </citation>
    <scope>NUCLEOTIDE SEQUENCE</scope>
    <source>
        <strain evidence="1">ATCC 28755</strain>
    </source>
</reference>
<accession>A0ACB8AAK4</accession>
<dbReference type="EMBL" id="MU267746">
    <property type="protein sequence ID" value="KAH7909703.1"/>
    <property type="molecule type" value="Genomic_DNA"/>
</dbReference>
<feature type="non-terminal residue" evidence="1">
    <location>
        <position position="1"/>
    </location>
</feature>
<protein>
    <submittedName>
        <fullName evidence="1">Uncharacterized protein</fullName>
    </submittedName>
</protein>
<name>A0ACB8AAK4_9AGAM</name>
<gene>
    <name evidence="1" type="ORF">BJ138DRAFT_1010332</name>
</gene>
<proteinExistence type="predicted"/>
<dbReference type="Proteomes" id="UP000790377">
    <property type="component" value="Unassembled WGS sequence"/>
</dbReference>
<evidence type="ECO:0000313" key="1">
    <source>
        <dbReference type="EMBL" id="KAH7909703.1"/>
    </source>
</evidence>
<comment type="caution">
    <text evidence="1">The sequence shown here is derived from an EMBL/GenBank/DDBJ whole genome shotgun (WGS) entry which is preliminary data.</text>
</comment>
<evidence type="ECO:0000313" key="2">
    <source>
        <dbReference type="Proteomes" id="UP000790377"/>
    </source>
</evidence>
<organism evidence="1 2">
    <name type="scientific">Hygrophoropsis aurantiaca</name>
    <dbReference type="NCBI Taxonomy" id="72124"/>
    <lineage>
        <taxon>Eukaryota</taxon>
        <taxon>Fungi</taxon>
        <taxon>Dikarya</taxon>
        <taxon>Basidiomycota</taxon>
        <taxon>Agaricomycotina</taxon>
        <taxon>Agaricomycetes</taxon>
        <taxon>Agaricomycetidae</taxon>
        <taxon>Boletales</taxon>
        <taxon>Coniophorineae</taxon>
        <taxon>Hygrophoropsidaceae</taxon>
        <taxon>Hygrophoropsis</taxon>
    </lineage>
</organism>
<sequence length="371" mass="41715">DSRVTTFIEQLFLPSLVSLNLMLLPASFNAVTRLPSLPTICPRIKHLCINTYTDFFEQQALTIPDNIFQIVGGYSSLEHLDCNLLSEQSLLHVARMPSLQTLAIQLSGDFRPSSRFLQTMDDGPTFIDLHGLEITSPSYDVVGRFLKSSRLSIRTFKTQISGMDTVHNLFACLASQCLHDKLTKLSIVDFDSHGRDDHTQTIITMTHLRPLCAFKNLKHLSLMTTSLPLLDDADLQELAMAWPDMRYLELRRRETWSKPSRITLSGLVLLLKHCRHLMFVSLVIDATVVPVAISQVLSSEIRNTKITRLNLRNSLVDSPDVVAAILSDILPNLRNIITQFPSYAPGAQLQHERWEKVVALIRAASVTKSDS</sequence>